<sequence length="286" mass="30738">MDKQGLGSKSSPVAARSASSTSSRKSSISSRRSSTSSLRSKAPLVPQSALVTAASHELELDSRRHLKRKHRREQAPSPVDATEAVLDASDALSVPLTLCPPPTEEIEPAAPSRPRRARCIFSLVIVLVIVLVVLLLLVAVLPHHTGGGSAQQLCSSSDCVEHARRLGVGRADAKRASPCEDFGLFVCSAATNRYPWTAQVLSTQMLLDYLTALGSELPTEPVLARPTLAMRACMDSSSRDDGDAQRLVDFVRGRSFDWPASDDELPDEGDYSKPIKVHPHVAPVCT</sequence>
<feature type="region of interest" description="Disordered" evidence="1">
    <location>
        <begin position="1"/>
        <end position="50"/>
    </location>
</feature>
<dbReference type="Proteomes" id="UP000821853">
    <property type="component" value="Chromosome 4"/>
</dbReference>
<gene>
    <name evidence="3" type="ORF">HPB48_018413</name>
</gene>
<comment type="caution">
    <text evidence="3">The sequence shown here is derived from an EMBL/GenBank/DDBJ whole genome shotgun (WGS) entry which is preliminary data.</text>
</comment>
<dbReference type="AlphaFoldDB" id="A0A9J6GFW4"/>
<evidence type="ECO:0000313" key="4">
    <source>
        <dbReference type="Proteomes" id="UP000821853"/>
    </source>
</evidence>
<feature type="region of interest" description="Disordered" evidence="1">
    <location>
        <begin position="62"/>
        <end position="81"/>
    </location>
</feature>
<keyword evidence="2" id="KW-1133">Transmembrane helix</keyword>
<keyword evidence="4" id="KW-1185">Reference proteome</keyword>
<protein>
    <submittedName>
        <fullName evidence="3">Uncharacterized protein</fullName>
    </submittedName>
</protein>
<dbReference type="EMBL" id="JABSTR010000006">
    <property type="protein sequence ID" value="KAH9373360.1"/>
    <property type="molecule type" value="Genomic_DNA"/>
</dbReference>
<reference evidence="3 4" key="1">
    <citation type="journal article" date="2020" name="Cell">
        <title>Large-Scale Comparative Analyses of Tick Genomes Elucidate Their Genetic Diversity and Vector Capacities.</title>
        <authorList>
            <consortium name="Tick Genome and Microbiome Consortium (TIGMIC)"/>
            <person name="Jia N."/>
            <person name="Wang J."/>
            <person name="Shi W."/>
            <person name="Du L."/>
            <person name="Sun Y."/>
            <person name="Zhan W."/>
            <person name="Jiang J.F."/>
            <person name="Wang Q."/>
            <person name="Zhang B."/>
            <person name="Ji P."/>
            <person name="Bell-Sakyi L."/>
            <person name="Cui X.M."/>
            <person name="Yuan T.T."/>
            <person name="Jiang B.G."/>
            <person name="Yang W.F."/>
            <person name="Lam T.T."/>
            <person name="Chang Q.C."/>
            <person name="Ding S.J."/>
            <person name="Wang X.J."/>
            <person name="Zhu J.G."/>
            <person name="Ruan X.D."/>
            <person name="Zhao L."/>
            <person name="Wei J.T."/>
            <person name="Ye R.Z."/>
            <person name="Que T.C."/>
            <person name="Du C.H."/>
            <person name="Zhou Y.H."/>
            <person name="Cheng J.X."/>
            <person name="Dai P.F."/>
            <person name="Guo W.B."/>
            <person name="Han X.H."/>
            <person name="Huang E.J."/>
            <person name="Li L.F."/>
            <person name="Wei W."/>
            <person name="Gao Y.C."/>
            <person name="Liu J.Z."/>
            <person name="Shao H.Z."/>
            <person name="Wang X."/>
            <person name="Wang C.C."/>
            <person name="Yang T.C."/>
            <person name="Huo Q.B."/>
            <person name="Li W."/>
            <person name="Chen H.Y."/>
            <person name="Chen S.E."/>
            <person name="Zhou L.G."/>
            <person name="Ni X.B."/>
            <person name="Tian J.H."/>
            <person name="Sheng Y."/>
            <person name="Liu T."/>
            <person name="Pan Y.S."/>
            <person name="Xia L.Y."/>
            <person name="Li J."/>
            <person name="Zhao F."/>
            <person name="Cao W.C."/>
        </authorList>
    </citation>
    <scope>NUCLEOTIDE SEQUENCE [LARGE SCALE GENOMIC DNA]</scope>
    <source>
        <strain evidence="3">HaeL-2018</strain>
    </source>
</reference>
<evidence type="ECO:0000313" key="3">
    <source>
        <dbReference type="EMBL" id="KAH9373360.1"/>
    </source>
</evidence>
<dbReference type="VEuPathDB" id="VectorBase:HLOH_057596"/>
<keyword evidence="2" id="KW-0472">Membrane</keyword>
<accession>A0A9J6GFW4</accession>
<name>A0A9J6GFW4_HAELO</name>
<feature type="transmembrane region" description="Helical" evidence="2">
    <location>
        <begin position="120"/>
        <end position="141"/>
    </location>
</feature>
<evidence type="ECO:0000256" key="2">
    <source>
        <dbReference type="SAM" id="Phobius"/>
    </source>
</evidence>
<organism evidence="3 4">
    <name type="scientific">Haemaphysalis longicornis</name>
    <name type="common">Bush tick</name>
    <dbReference type="NCBI Taxonomy" id="44386"/>
    <lineage>
        <taxon>Eukaryota</taxon>
        <taxon>Metazoa</taxon>
        <taxon>Ecdysozoa</taxon>
        <taxon>Arthropoda</taxon>
        <taxon>Chelicerata</taxon>
        <taxon>Arachnida</taxon>
        <taxon>Acari</taxon>
        <taxon>Parasitiformes</taxon>
        <taxon>Ixodida</taxon>
        <taxon>Ixodoidea</taxon>
        <taxon>Ixodidae</taxon>
        <taxon>Haemaphysalinae</taxon>
        <taxon>Haemaphysalis</taxon>
    </lineage>
</organism>
<keyword evidence="2" id="KW-0812">Transmembrane</keyword>
<proteinExistence type="predicted"/>
<feature type="compositionally biased region" description="Low complexity" evidence="1">
    <location>
        <begin position="8"/>
        <end position="42"/>
    </location>
</feature>
<evidence type="ECO:0000256" key="1">
    <source>
        <dbReference type="SAM" id="MobiDB-lite"/>
    </source>
</evidence>